<evidence type="ECO:0000256" key="2">
    <source>
        <dbReference type="ARBA" id="ARBA00022448"/>
    </source>
</evidence>
<dbReference type="GO" id="GO:0005886">
    <property type="term" value="C:plasma membrane"/>
    <property type="evidence" value="ECO:0007669"/>
    <property type="project" value="UniProtKB-SubCell"/>
</dbReference>
<reference evidence="8" key="2">
    <citation type="submission" date="2023-10" db="EMBL/GenBank/DDBJ databases">
        <authorList>
            <person name="Khurajog B."/>
        </authorList>
    </citation>
    <scope>NUCLEOTIDE SEQUENCE</scope>
    <source>
        <strain evidence="8">BF9</strain>
    </source>
</reference>
<keyword evidence="5 7" id="KW-0472">Membrane</keyword>
<comment type="function">
    <text evidence="7">F(1)F(0) ATP synthase produces ATP from ADP in the presence of a proton or sodium gradient. F-type ATPases consist of two structural domains, F(1) containing the extramembraneous catalytic core and F(0) containing the membrane proton channel, linked together by a central stalk and a peripheral stalk. During catalysis, ATP synthesis in the catalytic domain of F(1) is coupled via a rotary mechanism of the central stalk subunits to proton translocation.</text>
</comment>
<dbReference type="NCBIfam" id="TIGR01145">
    <property type="entry name" value="ATP_synt_delta"/>
    <property type="match status" value="1"/>
</dbReference>
<keyword evidence="2 7" id="KW-0813">Transport</keyword>
<keyword evidence="7" id="KW-0139">CF(1)</keyword>
<gene>
    <name evidence="7 8" type="primary">atpH</name>
    <name evidence="8" type="ORF">R0G89_06990</name>
</gene>
<evidence type="ECO:0000256" key="6">
    <source>
        <dbReference type="ARBA" id="ARBA00023310"/>
    </source>
</evidence>
<proteinExistence type="inferred from homology"/>
<reference evidence="8" key="1">
    <citation type="journal article" date="2023" name="PeerJ">
        <title>Selection and evaluation of lactic acid bacteria from chicken feces in Thailand as potential probiotics.</title>
        <authorList>
            <person name="Khurajog B."/>
            <person name="Disastra Y."/>
            <person name="Lawwyne L.D."/>
            <person name="Sirichokchatchawan W."/>
            <person name="Niyomtham W."/>
            <person name="Yindee J."/>
            <person name="Hampson D.J."/>
            <person name="Prapasarakul N."/>
        </authorList>
    </citation>
    <scope>NUCLEOTIDE SEQUENCE</scope>
    <source>
        <strain evidence="8">BF9</strain>
    </source>
</reference>
<keyword evidence="7" id="KW-1003">Cell membrane</keyword>
<comment type="subcellular location">
    <subcellularLocation>
        <location evidence="7">Cell membrane</location>
        <topology evidence="7">Peripheral membrane protein</topology>
    </subcellularLocation>
    <subcellularLocation>
        <location evidence="1">Membrane</location>
    </subcellularLocation>
</comment>
<name>A0AAN5YA66_PEDAC</name>
<dbReference type="EMBL" id="JAWJAV010000004">
    <property type="protein sequence ID" value="MDV2621479.1"/>
    <property type="molecule type" value="Genomic_DNA"/>
</dbReference>
<evidence type="ECO:0000256" key="7">
    <source>
        <dbReference type="HAMAP-Rule" id="MF_01416"/>
    </source>
</evidence>
<dbReference type="InterPro" id="IPR000711">
    <property type="entry name" value="ATPase_OSCP/dsu"/>
</dbReference>
<evidence type="ECO:0000256" key="4">
    <source>
        <dbReference type="ARBA" id="ARBA00023065"/>
    </source>
</evidence>
<dbReference type="HAMAP" id="MF_01416">
    <property type="entry name" value="ATP_synth_delta_bact"/>
    <property type="match status" value="1"/>
</dbReference>
<keyword evidence="3 7" id="KW-0375">Hydrogen ion transport</keyword>
<dbReference type="GeneID" id="57366268"/>
<dbReference type="GO" id="GO:0046933">
    <property type="term" value="F:proton-transporting ATP synthase activity, rotational mechanism"/>
    <property type="evidence" value="ECO:0007669"/>
    <property type="project" value="UniProtKB-UniRule"/>
</dbReference>
<dbReference type="KEGG" id="paci:A4V11_03545"/>
<dbReference type="PRINTS" id="PR00125">
    <property type="entry name" value="ATPASEDELTA"/>
</dbReference>
<comment type="caution">
    <text evidence="8">The sequence shown here is derived from an EMBL/GenBank/DDBJ whole genome shotgun (WGS) entry which is preliminary data.</text>
</comment>
<evidence type="ECO:0000313" key="9">
    <source>
        <dbReference type="Proteomes" id="UP001280897"/>
    </source>
</evidence>
<keyword evidence="6 7" id="KW-0066">ATP synthesis</keyword>
<evidence type="ECO:0000256" key="1">
    <source>
        <dbReference type="ARBA" id="ARBA00004370"/>
    </source>
</evidence>
<organism evidence="8 9">
    <name type="scientific">Pediococcus acidilactici</name>
    <dbReference type="NCBI Taxonomy" id="1254"/>
    <lineage>
        <taxon>Bacteria</taxon>
        <taxon>Bacillati</taxon>
        <taxon>Bacillota</taxon>
        <taxon>Bacilli</taxon>
        <taxon>Lactobacillales</taxon>
        <taxon>Lactobacillaceae</taxon>
        <taxon>Pediococcus</taxon>
        <taxon>Pediococcus acidilactici group</taxon>
    </lineage>
</organism>
<dbReference type="Pfam" id="PF00213">
    <property type="entry name" value="OSCP"/>
    <property type="match status" value="1"/>
</dbReference>
<dbReference type="Gene3D" id="1.10.520.20">
    <property type="entry name" value="N-terminal domain of the delta subunit of the F1F0-ATP synthase"/>
    <property type="match status" value="1"/>
</dbReference>
<dbReference type="InterPro" id="IPR026015">
    <property type="entry name" value="ATP_synth_OSCP/delta_N_sf"/>
</dbReference>
<dbReference type="AlphaFoldDB" id="A0AAN5YA66"/>
<dbReference type="GO" id="GO:0045259">
    <property type="term" value="C:proton-transporting ATP synthase complex"/>
    <property type="evidence" value="ECO:0007669"/>
    <property type="project" value="UniProtKB-KW"/>
</dbReference>
<accession>A0AAN5YA66</accession>
<dbReference type="RefSeq" id="WP_002832141.1">
    <property type="nucleotide sequence ID" value="NZ_BJMF01000005.1"/>
</dbReference>
<evidence type="ECO:0000313" key="8">
    <source>
        <dbReference type="EMBL" id="MDV2621479.1"/>
    </source>
</evidence>
<protein>
    <recommendedName>
        <fullName evidence="7">ATP synthase subunit delta</fullName>
    </recommendedName>
    <alternativeName>
        <fullName evidence="7">ATP synthase F(1) sector subunit delta</fullName>
    </alternativeName>
    <alternativeName>
        <fullName evidence="7">F-type ATPase subunit delta</fullName>
        <shortName evidence="7">F-ATPase subunit delta</shortName>
    </alternativeName>
</protein>
<keyword evidence="4 7" id="KW-0406">Ion transport</keyword>
<comment type="similarity">
    <text evidence="7">Belongs to the ATPase delta chain family.</text>
</comment>
<evidence type="ECO:0000256" key="3">
    <source>
        <dbReference type="ARBA" id="ARBA00022781"/>
    </source>
</evidence>
<evidence type="ECO:0000256" key="5">
    <source>
        <dbReference type="ARBA" id="ARBA00023136"/>
    </source>
</evidence>
<dbReference type="Proteomes" id="UP001280897">
    <property type="component" value="Unassembled WGS sequence"/>
</dbReference>
<sequence>MSLDKTTIAKRYSKALFDVVAEQNQIDQVRDELKQIQQIFDDNEGLGKMLTDKGLKDDQKRSIMALLTKDASKYVGNLIKMAFDYGRMDDLTAIIAEFNRLCDADASVVRAKVISAIPLSDEQLQKMAENFAKRLKVSKVILDSEVDNSIIGGAIIKTDGLIYDGSIQTQINQIRQRLVG</sequence>
<dbReference type="SUPFAM" id="SSF47928">
    <property type="entry name" value="N-terminal domain of the delta subunit of the F1F0-ATP synthase"/>
    <property type="match status" value="1"/>
</dbReference>
<dbReference type="PANTHER" id="PTHR11910">
    <property type="entry name" value="ATP SYNTHASE DELTA CHAIN"/>
    <property type="match status" value="1"/>
</dbReference>
<comment type="function">
    <text evidence="7">This protein is part of the stalk that links CF(0) to CF(1). It either transmits conformational changes from CF(0) to CF(1) or is implicated in proton conduction.</text>
</comment>